<dbReference type="InterPro" id="IPR012001">
    <property type="entry name" value="Thiamin_PyroP_enz_TPP-bd_dom"/>
</dbReference>
<dbReference type="Pfam" id="PF02776">
    <property type="entry name" value="TPP_enzyme_N"/>
    <property type="match status" value="1"/>
</dbReference>
<dbReference type="Pfam" id="PF02775">
    <property type="entry name" value="TPP_enzyme_C"/>
    <property type="match status" value="1"/>
</dbReference>
<evidence type="ECO:0000256" key="2">
    <source>
        <dbReference type="ARBA" id="ARBA00001964"/>
    </source>
</evidence>
<dbReference type="AlphaFoldDB" id="A0A642V0T1"/>
<dbReference type="GO" id="GO:0106359">
    <property type="term" value="F:2-hydroxyacyl-CoA lyase activity"/>
    <property type="evidence" value="ECO:0007669"/>
    <property type="project" value="UniProtKB-EC"/>
</dbReference>
<evidence type="ECO:0000256" key="7">
    <source>
        <dbReference type="ARBA" id="ARBA00023052"/>
    </source>
</evidence>
<organism evidence="20 21">
    <name type="scientific">Trichomonascus ciferrii</name>
    <dbReference type="NCBI Taxonomy" id="44093"/>
    <lineage>
        <taxon>Eukaryota</taxon>
        <taxon>Fungi</taxon>
        <taxon>Dikarya</taxon>
        <taxon>Ascomycota</taxon>
        <taxon>Saccharomycotina</taxon>
        <taxon>Dipodascomycetes</taxon>
        <taxon>Dipodascales</taxon>
        <taxon>Trichomonascaceae</taxon>
        <taxon>Trichomonascus</taxon>
        <taxon>Trichomonascus ciferrii complex</taxon>
    </lineage>
</organism>
<dbReference type="PANTHER" id="PTHR43710:SF2">
    <property type="entry name" value="2-HYDROXYACYL-COA LYASE 1"/>
    <property type="match status" value="1"/>
</dbReference>
<keyword evidence="7 15" id="KW-0786">Thiamine pyrophosphate</keyword>
<dbReference type="Gene3D" id="3.40.50.970">
    <property type="match status" value="2"/>
</dbReference>
<dbReference type="PANTHER" id="PTHR43710">
    <property type="entry name" value="2-HYDROXYACYL-COA LYASE"/>
    <property type="match status" value="1"/>
</dbReference>
<dbReference type="FunFam" id="3.40.50.1220:FF:000006">
    <property type="entry name" value="2-hydroxyacyl-CoA lyase 1"/>
    <property type="match status" value="1"/>
</dbReference>
<evidence type="ECO:0000259" key="17">
    <source>
        <dbReference type="Pfam" id="PF00205"/>
    </source>
</evidence>
<evidence type="ECO:0000256" key="5">
    <source>
        <dbReference type="ARBA" id="ARBA00022723"/>
    </source>
</evidence>
<dbReference type="Gene3D" id="3.40.50.1220">
    <property type="entry name" value="TPP-binding domain"/>
    <property type="match status" value="1"/>
</dbReference>
<dbReference type="InterPro" id="IPR045025">
    <property type="entry name" value="HACL1-like"/>
</dbReference>
<dbReference type="Proteomes" id="UP000761534">
    <property type="component" value="Unassembled WGS sequence"/>
</dbReference>
<dbReference type="InterPro" id="IPR000399">
    <property type="entry name" value="TPP-bd_CS"/>
</dbReference>
<dbReference type="SUPFAM" id="SSF52518">
    <property type="entry name" value="Thiamin diphosphate-binding fold (THDP-binding)"/>
    <property type="match status" value="2"/>
</dbReference>
<dbReference type="FunFam" id="3.40.50.970:FF:000054">
    <property type="entry name" value="Putative 2-hydroxyphytanoyl-CoA lyase"/>
    <property type="match status" value="1"/>
</dbReference>
<keyword evidence="21" id="KW-1185">Reference proteome</keyword>
<dbReference type="InterPro" id="IPR029061">
    <property type="entry name" value="THDP-binding"/>
</dbReference>
<keyword evidence="9" id="KW-0456">Lyase</keyword>
<accession>A0A642V0T1</accession>
<dbReference type="InterPro" id="IPR029035">
    <property type="entry name" value="DHS-like_NAD/FAD-binding_dom"/>
</dbReference>
<evidence type="ECO:0000256" key="13">
    <source>
        <dbReference type="ARBA" id="ARBA00059692"/>
    </source>
</evidence>
<evidence type="ECO:0000256" key="10">
    <source>
        <dbReference type="ARBA" id="ARBA00044451"/>
    </source>
</evidence>
<evidence type="ECO:0000259" key="19">
    <source>
        <dbReference type="Pfam" id="PF02776"/>
    </source>
</evidence>
<dbReference type="SUPFAM" id="SSF52467">
    <property type="entry name" value="DHS-like NAD/FAD-binding domain"/>
    <property type="match status" value="1"/>
</dbReference>
<comment type="catalytic activity">
    <reaction evidence="10">
        <text>a 2-hydroxy-3-methyl fatty acyl-CoA = a 2-methyl-branched fatty aldehyde + formyl-CoA</text>
        <dbReference type="Rhea" id="RHEA:25375"/>
        <dbReference type="ChEBI" id="CHEBI:49188"/>
        <dbReference type="ChEBI" id="CHEBI:57376"/>
        <dbReference type="ChEBI" id="CHEBI:58783"/>
        <dbReference type="EC" id="4.1.2.63"/>
    </reaction>
    <physiologicalReaction direction="left-to-right" evidence="10">
        <dbReference type="Rhea" id="RHEA:25376"/>
    </physiologicalReaction>
</comment>
<dbReference type="CDD" id="cd07035">
    <property type="entry name" value="TPP_PYR_POX_like"/>
    <property type="match status" value="1"/>
</dbReference>
<feature type="region of interest" description="Disordered" evidence="16">
    <location>
        <begin position="166"/>
        <end position="187"/>
    </location>
</feature>
<keyword evidence="5" id="KW-0479">Metal-binding</keyword>
<dbReference type="InterPro" id="IPR012000">
    <property type="entry name" value="Thiamin_PyroP_enz_cen_dom"/>
</dbReference>
<comment type="catalytic activity">
    <reaction evidence="11">
        <text>an (R)-2-hydroxy-long-chain-fatty acyl-CoA = a long-chain fatty aldehyde + formyl-CoA</text>
        <dbReference type="Rhea" id="RHEA:67444"/>
        <dbReference type="ChEBI" id="CHEBI:17176"/>
        <dbReference type="ChEBI" id="CHEBI:57376"/>
        <dbReference type="ChEBI" id="CHEBI:170012"/>
        <dbReference type="EC" id="4.1.2.63"/>
    </reaction>
    <physiologicalReaction direction="left-to-right" evidence="11">
        <dbReference type="Rhea" id="RHEA:67445"/>
    </physiologicalReaction>
</comment>
<evidence type="ECO:0000256" key="16">
    <source>
        <dbReference type="SAM" id="MobiDB-lite"/>
    </source>
</evidence>
<evidence type="ECO:0000256" key="3">
    <source>
        <dbReference type="ARBA" id="ARBA00004253"/>
    </source>
</evidence>
<dbReference type="GO" id="GO:0001561">
    <property type="term" value="P:fatty acid alpha-oxidation"/>
    <property type="evidence" value="ECO:0007669"/>
    <property type="project" value="TreeGrafter"/>
</dbReference>
<reference evidence="20" key="1">
    <citation type="journal article" date="2019" name="G3 (Bethesda)">
        <title>Genome Assemblies of Two Rare Opportunistic Yeast Pathogens: Diutina rugosa (syn. Candida rugosa) and Trichomonascus ciferrii (syn. Candida ciferrii).</title>
        <authorList>
            <person name="Mixao V."/>
            <person name="Saus E."/>
            <person name="Hansen A.P."/>
            <person name="Lass-Florl C."/>
            <person name="Gabaldon T."/>
        </authorList>
    </citation>
    <scope>NUCLEOTIDE SEQUENCE</scope>
    <source>
        <strain evidence="20">CBS 4856</strain>
    </source>
</reference>
<evidence type="ECO:0000256" key="4">
    <source>
        <dbReference type="ARBA" id="ARBA00007812"/>
    </source>
</evidence>
<evidence type="ECO:0000256" key="12">
    <source>
        <dbReference type="ARBA" id="ARBA00044518"/>
    </source>
</evidence>
<keyword evidence="6" id="KW-0460">Magnesium</keyword>
<gene>
    <name evidence="20" type="ORF">TRICI_004795</name>
</gene>
<dbReference type="GO" id="GO:0005782">
    <property type="term" value="C:peroxisomal matrix"/>
    <property type="evidence" value="ECO:0007669"/>
    <property type="project" value="UniProtKB-SubCell"/>
</dbReference>
<comment type="similarity">
    <text evidence="4 15">Belongs to the TPP enzyme family.</text>
</comment>
<dbReference type="Pfam" id="PF00205">
    <property type="entry name" value="TPP_enzyme_M"/>
    <property type="match status" value="1"/>
</dbReference>
<comment type="caution">
    <text evidence="20">The sequence shown here is derived from an EMBL/GenBank/DDBJ whole genome shotgun (WGS) entry which is preliminary data.</text>
</comment>
<evidence type="ECO:0000256" key="8">
    <source>
        <dbReference type="ARBA" id="ARBA00023140"/>
    </source>
</evidence>
<evidence type="ECO:0000259" key="18">
    <source>
        <dbReference type="Pfam" id="PF02775"/>
    </source>
</evidence>
<evidence type="ECO:0000313" key="20">
    <source>
        <dbReference type="EMBL" id="KAA8908309.1"/>
    </source>
</evidence>
<proteinExistence type="inferred from homology"/>
<comment type="cofactor">
    <cofactor evidence="1">
        <name>Mg(2+)</name>
        <dbReference type="ChEBI" id="CHEBI:18420"/>
    </cofactor>
</comment>
<dbReference type="GO" id="GO:0000287">
    <property type="term" value="F:magnesium ion binding"/>
    <property type="evidence" value="ECO:0007669"/>
    <property type="project" value="InterPro"/>
</dbReference>
<protein>
    <recommendedName>
        <fullName evidence="14">2-hydroxyacyl-CoA lyase</fullName>
        <ecNumber evidence="12">4.1.2.63</ecNumber>
    </recommendedName>
</protein>
<dbReference type="PROSITE" id="PS00187">
    <property type="entry name" value="TPP_ENZYMES"/>
    <property type="match status" value="1"/>
</dbReference>
<keyword evidence="8" id="KW-0576">Peroxisome</keyword>
<feature type="domain" description="Thiamine pyrophosphate enzyme central" evidence="17">
    <location>
        <begin position="193"/>
        <end position="323"/>
    </location>
</feature>
<evidence type="ECO:0000256" key="15">
    <source>
        <dbReference type="RuleBase" id="RU362132"/>
    </source>
</evidence>
<evidence type="ECO:0000256" key="14">
    <source>
        <dbReference type="ARBA" id="ARBA00070390"/>
    </source>
</evidence>
<evidence type="ECO:0000256" key="6">
    <source>
        <dbReference type="ARBA" id="ARBA00022842"/>
    </source>
</evidence>
<dbReference type="InterPro" id="IPR011766">
    <property type="entry name" value="TPP_enzyme_TPP-bd"/>
</dbReference>
<comment type="subcellular location">
    <subcellularLocation>
        <location evidence="3">Peroxisome matrix</location>
    </subcellularLocation>
</comment>
<dbReference type="OrthoDB" id="10006023at2759"/>
<dbReference type="VEuPathDB" id="FungiDB:TRICI_004795"/>
<feature type="domain" description="Thiamine pyrophosphate enzyme TPP-binding" evidence="18">
    <location>
        <begin position="390"/>
        <end position="539"/>
    </location>
</feature>
<sequence length="561" mass="59226">MSNGAAVIARSLYNLGVRHVFGIVGIPVIEVAEACIAQGIRFIAFRNEQAATYAASAYGYLTGKPGVCLVVGGPGVVHALAGAENASANGFPVLLLAGSAESHQRAKGAFQELNQVAAVQQYTKLAVQPASVGHVTSLMEKAYRHAYFGRPGCTYLDLPADIIQGKAQGDHDPSSSVIDPGPAPRSMADPTRIRAAVEALTAAKRPLLIVGKGAAYGKCEHAVRALHNRTQIPFLPTPMGKGVLPDDSPLNMSAARSAALRAADVILLLGARLNWILHYGEAPKFDPEVKIVQVDMHAEELGNNAGSAQLGVAGDIGLVAEQLMEQLPASYRAPPIPQTVAETRAKNTAKASKAEHGTEVPIKYQPTYRVIRETLAQVAGDRNIVYVSEGANTMDISRTAFPLNAPRNRLDAGTNATMGVGLGYAIAAKIAQPNDLVVAIEGDSAFGFSAIEVETAVRSKLPMVIYVMNNSGVYHGVDPSAYDNQDQKPLPPTALQLDTKYHALAESLGAKGYLATTLEEVQSATADAVRSNSVAIINVIIDSGKDKKLEFGWMASTKPKL</sequence>
<dbReference type="CDD" id="cd02004">
    <property type="entry name" value="TPP_BZL_OCoD_HPCL"/>
    <property type="match status" value="1"/>
</dbReference>
<dbReference type="EC" id="4.1.2.63" evidence="12"/>
<comment type="cofactor">
    <cofactor evidence="2">
        <name>thiamine diphosphate</name>
        <dbReference type="ChEBI" id="CHEBI:58937"/>
    </cofactor>
</comment>
<feature type="domain" description="Thiamine pyrophosphate enzyme N-terminal TPP-binding" evidence="19">
    <location>
        <begin position="3"/>
        <end position="117"/>
    </location>
</feature>
<dbReference type="EMBL" id="SWFS01000366">
    <property type="protein sequence ID" value="KAA8908309.1"/>
    <property type="molecule type" value="Genomic_DNA"/>
</dbReference>
<evidence type="ECO:0000256" key="1">
    <source>
        <dbReference type="ARBA" id="ARBA00001946"/>
    </source>
</evidence>
<comment type="function">
    <text evidence="13">Catalyzes a carbon-carbon cleavage reaction; cleaves a 2-hydroxy-3-methylacyl-CoA into formyl-CoA and a 2-methyl-branched fatty aldehyde.</text>
</comment>
<name>A0A642V0T1_9ASCO</name>
<evidence type="ECO:0000313" key="21">
    <source>
        <dbReference type="Proteomes" id="UP000761534"/>
    </source>
</evidence>
<evidence type="ECO:0000256" key="11">
    <source>
        <dbReference type="ARBA" id="ARBA00044454"/>
    </source>
</evidence>
<dbReference type="GO" id="GO:0030976">
    <property type="term" value="F:thiamine pyrophosphate binding"/>
    <property type="evidence" value="ECO:0007669"/>
    <property type="project" value="InterPro"/>
</dbReference>
<evidence type="ECO:0000256" key="9">
    <source>
        <dbReference type="ARBA" id="ARBA00023239"/>
    </source>
</evidence>